<evidence type="ECO:0000256" key="4">
    <source>
        <dbReference type="ARBA" id="ARBA00022825"/>
    </source>
</evidence>
<dbReference type="GO" id="GO:0006508">
    <property type="term" value="P:proteolysis"/>
    <property type="evidence" value="ECO:0007669"/>
    <property type="project" value="UniProtKB-KW"/>
</dbReference>
<dbReference type="Pfam" id="PF05922">
    <property type="entry name" value="Inhibitor_I9"/>
    <property type="match status" value="1"/>
</dbReference>
<keyword evidence="10" id="KW-1185">Reference proteome</keyword>
<dbReference type="GO" id="GO:0005615">
    <property type="term" value="C:extracellular space"/>
    <property type="evidence" value="ECO:0007669"/>
    <property type="project" value="TreeGrafter"/>
</dbReference>
<dbReference type="PROSITE" id="PS00138">
    <property type="entry name" value="SUBTILASE_SER"/>
    <property type="match status" value="1"/>
</dbReference>
<evidence type="ECO:0000313" key="10">
    <source>
        <dbReference type="Proteomes" id="UP000027456"/>
    </source>
</evidence>
<dbReference type="Gene3D" id="3.30.70.80">
    <property type="entry name" value="Peptidase S8 propeptide/proteinase inhibitor I9"/>
    <property type="match status" value="1"/>
</dbReference>
<feature type="active site" description="Charge relay system" evidence="5">
    <location>
        <position position="149"/>
    </location>
</feature>
<comment type="caution">
    <text evidence="9">The sequence shown here is derived from an EMBL/GenBank/DDBJ whole genome shotgun (WGS) entry which is preliminary data.</text>
</comment>
<dbReference type="STRING" id="1423351.A0A074RYJ9"/>
<evidence type="ECO:0000259" key="8">
    <source>
        <dbReference type="Pfam" id="PF05922"/>
    </source>
</evidence>
<sequence>MRTAFVVSALAFIVPALSAPTVVPISKRAGPVVPGSYIVKLKDGLLTKNTCSQLVEELGPSGSSITYDYGSLMPACALKLTDAALTVIQHMSQVEYIEQDSVMSLSEHEDELAPLDLASPATVEHDALVRRTDENCGKKGQGVIIYGIDTGIYTAHSCFGGRAVFGANFAGDGNDNDGNGHGTHTAATAACDKYGVATNAKVIAVKVLGANGSGSTAGVIAGVQWASDHYKGQGMPAVATMSLGGLFSQAVNNAVQSAVNNGLHIAVAAGNDGLPADLYSPASVQDANTIGAVDSENKKASFSNFGSTVDVWALGVNVLSAWIDGPDSSKVLSGTSMSTPHVAGILASALSNYGQKTPKQLSDDLKKNATPIKNDLLVLPNNKLAVCW</sequence>
<dbReference type="InterPro" id="IPR015500">
    <property type="entry name" value="Peptidase_S8_subtilisin-rel"/>
</dbReference>
<keyword evidence="6" id="KW-0732">Signal</keyword>
<dbReference type="OrthoDB" id="19448at2759"/>
<dbReference type="InterPro" id="IPR034193">
    <property type="entry name" value="PCSK9_ProteinaseK-like"/>
</dbReference>
<evidence type="ECO:0000313" key="9">
    <source>
        <dbReference type="EMBL" id="KEP52166.1"/>
    </source>
</evidence>
<dbReference type="InterPro" id="IPR037045">
    <property type="entry name" value="S8pro/Inhibitor_I9_sf"/>
</dbReference>
<evidence type="ECO:0000256" key="6">
    <source>
        <dbReference type="SAM" id="SignalP"/>
    </source>
</evidence>
<gene>
    <name evidence="9" type="ORF">V565_049750</name>
</gene>
<dbReference type="EMBL" id="AZST01000121">
    <property type="protein sequence ID" value="KEP52166.1"/>
    <property type="molecule type" value="Genomic_DNA"/>
</dbReference>
<dbReference type="InterPro" id="IPR000209">
    <property type="entry name" value="Peptidase_S8/S53_dom"/>
</dbReference>
<dbReference type="InterPro" id="IPR010259">
    <property type="entry name" value="S8pro/Inhibitor_I9"/>
</dbReference>
<evidence type="ECO:0000256" key="1">
    <source>
        <dbReference type="ARBA" id="ARBA00011073"/>
    </source>
</evidence>
<feature type="active site" description="Charge relay system" evidence="5">
    <location>
        <position position="181"/>
    </location>
</feature>
<evidence type="ECO:0000256" key="2">
    <source>
        <dbReference type="ARBA" id="ARBA00022670"/>
    </source>
</evidence>
<dbReference type="AlphaFoldDB" id="A0A074RYJ9"/>
<reference evidence="9 10" key="1">
    <citation type="submission" date="2013-12" db="EMBL/GenBank/DDBJ databases">
        <authorList>
            <person name="Cubeta M."/>
            <person name="Pakala S."/>
            <person name="Fedorova N."/>
            <person name="Thomas E."/>
            <person name="Dean R."/>
            <person name="Jabaji S."/>
            <person name="Neate S."/>
            <person name="Toda T."/>
            <person name="Tavantzis S."/>
            <person name="Vilgalys R."/>
            <person name="Bharathan N."/>
            <person name="Pakala S."/>
            <person name="Losada L.S."/>
            <person name="Zafar N."/>
            <person name="Nierman W."/>
        </authorList>
    </citation>
    <scope>NUCLEOTIDE SEQUENCE [LARGE SCALE GENOMIC DNA]</scope>
    <source>
        <strain evidence="9 10">123E</strain>
    </source>
</reference>
<name>A0A074RYJ9_9AGAM</name>
<keyword evidence="3 5" id="KW-0378">Hydrolase</keyword>
<dbReference type="PRINTS" id="PR00723">
    <property type="entry name" value="SUBTILISIN"/>
</dbReference>
<dbReference type="Proteomes" id="UP000027456">
    <property type="component" value="Unassembled WGS sequence"/>
</dbReference>
<feature type="active site" description="Charge relay system" evidence="5">
    <location>
        <position position="336"/>
    </location>
</feature>
<dbReference type="SUPFAM" id="SSF52743">
    <property type="entry name" value="Subtilisin-like"/>
    <property type="match status" value="1"/>
</dbReference>
<dbReference type="PANTHER" id="PTHR43806:SF66">
    <property type="entry name" value="SERIN ENDOPEPTIDASE"/>
    <property type="match status" value="1"/>
</dbReference>
<comment type="similarity">
    <text evidence="1 5">Belongs to the peptidase S8 family.</text>
</comment>
<proteinExistence type="inferred from homology"/>
<protein>
    <submittedName>
        <fullName evidence="9">Subtilisin-like serine protease family protein</fullName>
    </submittedName>
</protein>
<dbReference type="GO" id="GO:0004252">
    <property type="term" value="F:serine-type endopeptidase activity"/>
    <property type="evidence" value="ECO:0007669"/>
    <property type="project" value="UniProtKB-UniRule"/>
</dbReference>
<feature type="signal peptide" evidence="6">
    <location>
        <begin position="1"/>
        <end position="18"/>
    </location>
</feature>
<accession>A0A074RYJ9</accession>
<keyword evidence="2 5" id="KW-0645">Protease</keyword>
<dbReference type="Gene3D" id="3.40.50.200">
    <property type="entry name" value="Peptidase S8/S53 domain"/>
    <property type="match status" value="1"/>
</dbReference>
<dbReference type="PROSITE" id="PS51892">
    <property type="entry name" value="SUBTILASE"/>
    <property type="match status" value="1"/>
</dbReference>
<dbReference type="HOGENOM" id="CLU_011263_1_1_1"/>
<dbReference type="CDD" id="cd04077">
    <property type="entry name" value="Peptidases_S8_PCSK9_ProteinaseK_like"/>
    <property type="match status" value="1"/>
</dbReference>
<feature type="domain" description="Inhibitor I9" evidence="8">
    <location>
        <begin position="37"/>
        <end position="105"/>
    </location>
</feature>
<evidence type="ECO:0000259" key="7">
    <source>
        <dbReference type="Pfam" id="PF00082"/>
    </source>
</evidence>
<dbReference type="Pfam" id="PF00082">
    <property type="entry name" value="Peptidase_S8"/>
    <property type="match status" value="1"/>
</dbReference>
<dbReference type="InterPro" id="IPR023828">
    <property type="entry name" value="Peptidase_S8_Ser-AS"/>
</dbReference>
<dbReference type="PANTHER" id="PTHR43806">
    <property type="entry name" value="PEPTIDASE S8"/>
    <property type="match status" value="1"/>
</dbReference>
<feature type="domain" description="Peptidase S8/S53" evidence="7">
    <location>
        <begin position="140"/>
        <end position="370"/>
    </location>
</feature>
<feature type="chain" id="PRO_5001698234" evidence="6">
    <location>
        <begin position="19"/>
        <end position="388"/>
    </location>
</feature>
<dbReference type="SUPFAM" id="SSF54897">
    <property type="entry name" value="Protease propeptides/inhibitors"/>
    <property type="match status" value="1"/>
</dbReference>
<evidence type="ECO:0000256" key="5">
    <source>
        <dbReference type="PROSITE-ProRule" id="PRU01240"/>
    </source>
</evidence>
<evidence type="ECO:0000256" key="3">
    <source>
        <dbReference type="ARBA" id="ARBA00022801"/>
    </source>
</evidence>
<dbReference type="InterPro" id="IPR050131">
    <property type="entry name" value="Peptidase_S8_subtilisin-like"/>
</dbReference>
<keyword evidence="4 5" id="KW-0720">Serine protease</keyword>
<dbReference type="InterPro" id="IPR036852">
    <property type="entry name" value="Peptidase_S8/S53_dom_sf"/>
</dbReference>
<organism evidence="9 10">
    <name type="scientific">Rhizoctonia solani 123E</name>
    <dbReference type="NCBI Taxonomy" id="1423351"/>
    <lineage>
        <taxon>Eukaryota</taxon>
        <taxon>Fungi</taxon>
        <taxon>Dikarya</taxon>
        <taxon>Basidiomycota</taxon>
        <taxon>Agaricomycotina</taxon>
        <taxon>Agaricomycetes</taxon>
        <taxon>Cantharellales</taxon>
        <taxon>Ceratobasidiaceae</taxon>
        <taxon>Rhizoctonia</taxon>
    </lineage>
</organism>